<dbReference type="SUPFAM" id="SSF51735">
    <property type="entry name" value="NAD(P)-binding Rossmann-fold domains"/>
    <property type="match status" value="1"/>
</dbReference>
<dbReference type="Pfam" id="PF01408">
    <property type="entry name" value="GFO_IDH_MocA"/>
    <property type="match status" value="1"/>
</dbReference>
<dbReference type="PANTHER" id="PTHR43377">
    <property type="entry name" value="BILIVERDIN REDUCTASE A"/>
    <property type="match status" value="1"/>
</dbReference>
<feature type="domain" description="Gfo/Idh/MocA-like oxidoreductase N-terminal" evidence="1">
    <location>
        <begin position="8"/>
        <end position="127"/>
    </location>
</feature>
<dbReference type="InterPro" id="IPR036291">
    <property type="entry name" value="NAD(P)-bd_dom_sf"/>
</dbReference>
<dbReference type="Proteomes" id="UP000753961">
    <property type="component" value="Unassembled WGS sequence"/>
</dbReference>
<dbReference type="PANTHER" id="PTHR43377:SF1">
    <property type="entry name" value="BILIVERDIN REDUCTASE A"/>
    <property type="match status" value="1"/>
</dbReference>
<gene>
    <name evidence="3" type="ORF">KUV50_19050</name>
</gene>
<dbReference type="InterPro" id="IPR055170">
    <property type="entry name" value="GFO_IDH_MocA-like_dom"/>
</dbReference>
<dbReference type="RefSeq" id="WP_222581806.1">
    <property type="nucleotide sequence ID" value="NZ_JAHVHU010000029.1"/>
</dbReference>
<evidence type="ECO:0000313" key="3">
    <source>
        <dbReference type="EMBL" id="MBY5960257.1"/>
    </source>
</evidence>
<dbReference type="AlphaFoldDB" id="A0A953I2Y4"/>
<dbReference type="InterPro" id="IPR000683">
    <property type="entry name" value="Gfo/Idh/MocA-like_OxRdtase_N"/>
</dbReference>
<comment type="caution">
    <text evidence="3">The sequence shown here is derived from an EMBL/GenBank/DDBJ whole genome shotgun (WGS) entry which is preliminary data.</text>
</comment>
<feature type="domain" description="GFO/IDH/MocA-like oxidoreductase" evidence="2">
    <location>
        <begin position="142"/>
        <end position="239"/>
    </location>
</feature>
<dbReference type="Gene3D" id="3.30.360.10">
    <property type="entry name" value="Dihydrodipicolinate Reductase, domain 2"/>
    <property type="match status" value="1"/>
</dbReference>
<keyword evidence="4" id="KW-1185">Reference proteome</keyword>
<protein>
    <submittedName>
        <fullName evidence="3">Gfo/Idh/MocA family oxidoreductase</fullName>
    </submittedName>
</protein>
<dbReference type="Gene3D" id="3.40.50.720">
    <property type="entry name" value="NAD(P)-binding Rossmann-like Domain"/>
    <property type="match status" value="1"/>
</dbReference>
<evidence type="ECO:0000259" key="2">
    <source>
        <dbReference type="Pfam" id="PF22725"/>
    </source>
</evidence>
<proteinExistence type="predicted"/>
<dbReference type="SUPFAM" id="SSF55347">
    <property type="entry name" value="Glyceraldehyde-3-phosphate dehydrogenase-like, C-terminal domain"/>
    <property type="match status" value="1"/>
</dbReference>
<dbReference type="GO" id="GO:0000166">
    <property type="term" value="F:nucleotide binding"/>
    <property type="evidence" value="ECO:0007669"/>
    <property type="project" value="InterPro"/>
</dbReference>
<name>A0A953I2Y4_9BACT</name>
<evidence type="ECO:0000313" key="4">
    <source>
        <dbReference type="Proteomes" id="UP000753961"/>
    </source>
</evidence>
<dbReference type="InterPro" id="IPR051450">
    <property type="entry name" value="Gfo/Idh/MocA_Oxidoreductases"/>
</dbReference>
<dbReference type="EMBL" id="JAHVHU010000029">
    <property type="protein sequence ID" value="MBY5960257.1"/>
    <property type="molecule type" value="Genomic_DNA"/>
</dbReference>
<reference evidence="3" key="1">
    <citation type="submission" date="2021-06" db="EMBL/GenBank/DDBJ databases">
        <title>44 bacteria genomes isolated from Dapeng, Shenzhen.</title>
        <authorList>
            <person name="Zheng W."/>
            <person name="Yu S."/>
            <person name="Huang Y."/>
        </authorList>
    </citation>
    <scope>NUCLEOTIDE SEQUENCE</scope>
    <source>
        <strain evidence="3">DP5N28-2</strain>
    </source>
</reference>
<accession>A0A953I2Y4</accession>
<sequence length="360" mass="40172">MSNQNQPVRVLVAGCGNMGASHALAYHQMDGFEIVGLVSRGESKKRLNEKLGGNYPLYDTYEEALKDAKPDAVSINTYPETHEPYAIQAFEAGCHVFVEKPLASSVEGAERVVEAGKKANKKLVIGYILRHHPSWQKFVKMSHQLGKPLVMRMNLNQQSQTEMWTLHRNLMASLSPIVDCGVHYIDVMSQMTQSKPARVSAIGARLTDDIPEDNYNYGQLQITFEDGSVGWYEAGWGPMISENAFFIKDIFGPKGSLSIMARDAGGEGKSSSIEAHTKTESLLLHHAELNDKEEFAKEDEWIDLSDEPDHNELCKREQEYFLDAILHDKDLSQHGEDAVDSLRIAFACDESVRTGKTVVL</sequence>
<dbReference type="Pfam" id="PF22725">
    <property type="entry name" value="GFO_IDH_MocA_C3"/>
    <property type="match status" value="1"/>
</dbReference>
<evidence type="ECO:0000259" key="1">
    <source>
        <dbReference type="Pfam" id="PF01408"/>
    </source>
</evidence>
<organism evidence="3 4">
    <name type="scientific">Membranihabitans marinus</name>
    <dbReference type="NCBI Taxonomy" id="1227546"/>
    <lineage>
        <taxon>Bacteria</taxon>
        <taxon>Pseudomonadati</taxon>
        <taxon>Bacteroidota</taxon>
        <taxon>Saprospiria</taxon>
        <taxon>Saprospirales</taxon>
        <taxon>Saprospiraceae</taxon>
        <taxon>Membranihabitans</taxon>
    </lineage>
</organism>